<dbReference type="Gene3D" id="2.40.10.220">
    <property type="entry name" value="predicted glycosyltransferase like domains"/>
    <property type="match status" value="1"/>
</dbReference>
<organism evidence="2 3">
    <name type="scientific">Cysteiniphilum litorale</name>
    <dbReference type="NCBI Taxonomy" id="2056700"/>
    <lineage>
        <taxon>Bacteria</taxon>
        <taxon>Pseudomonadati</taxon>
        <taxon>Pseudomonadota</taxon>
        <taxon>Gammaproteobacteria</taxon>
        <taxon>Thiotrichales</taxon>
        <taxon>Fastidiosibacteraceae</taxon>
        <taxon>Cysteiniphilum</taxon>
    </lineage>
</organism>
<dbReference type="AlphaFoldDB" id="A0A8J2Z5L2"/>
<accession>A0A8J2Z5L2</accession>
<sequence>MAAIEITLASKQAALESYLPFVKQGALTVYHSNALDFGQETELVVRLPELKQELTCKSKVIWISADDYQNDKKYGFQLLGDAGFEINQILENYLVGMIKHDE</sequence>
<dbReference type="EMBL" id="BMJS01000022">
    <property type="protein sequence ID" value="GGG01517.1"/>
    <property type="molecule type" value="Genomic_DNA"/>
</dbReference>
<proteinExistence type="predicted"/>
<comment type="caution">
    <text evidence="2">The sequence shown here is derived from an EMBL/GenBank/DDBJ whole genome shotgun (WGS) entry which is preliminary data.</text>
</comment>
<reference evidence="2" key="2">
    <citation type="submission" date="2020-09" db="EMBL/GenBank/DDBJ databases">
        <authorList>
            <person name="Sun Q."/>
            <person name="Zhou Y."/>
        </authorList>
    </citation>
    <scope>NUCLEOTIDE SEQUENCE</scope>
    <source>
        <strain evidence="2">CGMCC 1.15758</strain>
    </source>
</reference>
<dbReference type="GO" id="GO:0035438">
    <property type="term" value="F:cyclic-di-GMP binding"/>
    <property type="evidence" value="ECO:0007669"/>
    <property type="project" value="InterPro"/>
</dbReference>
<evidence type="ECO:0000259" key="1">
    <source>
        <dbReference type="Pfam" id="PF07238"/>
    </source>
</evidence>
<dbReference type="OrthoDB" id="5296245at2"/>
<feature type="domain" description="PilZ" evidence="1">
    <location>
        <begin position="6"/>
        <end position="80"/>
    </location>
</feature>
<dbReference type="Proteomes" id="UP000636949">
    <property type="component" value="Unassembled WGS sequence"/>
</dbReference>
<reference evidence="2" key="1">
    <citation type="journal article" date="2014" name="Int. J. Syst. Evol. Microbiol.">
        <title>Complete genome sequence of Corynebacterium casei LMG S-19264T (=DSM 44701T), isolated from a smear-ripened cheese.</title>
        <authorList>
            <consortium name="US DOE Joint Genome Institute (JGI-PGF)"/>
            <person name="Walter F."/>
            <person name="Albersmeier A."/>
            <person name="Kalinowski J."/>
            <person name="Ruckert C."/>
        </authorList>
    </citation>
    <scope>NUCLEOTIDE SEQUENCE</scope>
    <source>
        <strain evidence="2">CGMCC 1.15758</strain>
    </source>
</reference>
<dbReference type="Pfam" id="PF07238">
    <property type="entry name" value="PilZ"/>
    <property type="match status" value="1"/>
</dbReference>
<evidence type="ECO:0000313" key="2">
    <source>
        <dbReference type="EMBL" id="GGG01517.1"/>
    </source>
</evidence>
<gene>
    <name evidence="2" type="ORF">GCM10010995_18740</name>
</gene>
<dbReference type="RefSeq" id="WP_117003192.1">
    <property type="nucleotide sequence ID" value="NZ_BMJS01000022.1"/>
</dbReference>
<keyword evidence="3" id="KW-1185">Reference proteome</keyword>
<name>A0A8J2Z5L2_9GAMM</name>
<dbReference type="InterPro" id="IPR009875">
    <property type="entry name" value="PilZ_domain"/>
</dbReference>
<protein>
    <recommendedName>
        <fullName evidence="1">PilZ domain-containing protein</fullName>
    </recommendedName>
</protein>
<evidence type="ECO:0000313" key="3">
    <source>
        <dbReference type="Proteomes" id="UP000636949"/>
    </source>
</evidence>